<dbReference type="Pfam" id="PF06271">
    <property type="entry name" value="RDD"/>
    <property type="match status" value="1"/>
</dbReference>
<evidence type="ECO:0000259" key="6">
    <source>
        <dbReference type="Pfam" id="PF06271"/>
    </source>
</evidence>
<comment type="caution">
    <text evidence="7">The sequence shown here is derived from an EMBL/GenBank/DDBJ whole genome shotgun (WGS) entry which is preliminary data.</text>
</comment>
<evidence type="ECO:0000256" key="1">
    <source>
        <dbReference type="ARBA" id="ARBA00004141"/>
    </source>
</evidence>
<keyword evidence="2 5" id="KW-0812">Transmembrane</keyword>
<accession>A0ABP8H2D5</accession>
<name>A0ABP8H2D5_9BACT</name>
<comment type="subcellular location">
    <subcellularLocation>
        <location evidence="1">Membrane</location>
        <topology evidence="1">Multi-pass membrane protein</topology>
    </subcellularLocation>
</comment>
<evidence type="ECO:0000256" key="2">
    <source>
        <dbReference type="ARBA" id="ARBA00022692"/>
    </source>
</evidence>
<dbReference type="RefSeq" id="WP_345256238.1">
    <property type="nucleotide sequence ID" value="NZ_BAABGY010000007.1"/>
</dbReference>
<dbReference type="EMBL" id="BAABGY010000007">
    <property type="protein sequence ID" value="GAA4333403.1"/>
    <property type="molecule type" value="Genomic_DNA"/>
</dbReference>
<feature type="transmembrane region" description="Helical" evidence="5">
    <location>
        <begin position="55"/>
        <end position="78"/>
    </location>
</feature>
<gene>
    <name evidence="7" type="ORF">GCM10023184_26550</name>
</gene>
<evidence type="ECO:0000256" key="4">
    <source>
        <dbReference type="ARBA" id="ARBA00023136"/>
    </source>
</evidence>
<reference evidence="8" key="1">
    <citation type="journal article" date="2019" name="Int. J. Syst. Evol. Microbiol.">
        <title>The Global Catalogue of Microorganisms (GCM) 10K type strain sequencing project: providing services to taxonomists for standard genome sequencing and annotation.</title>
        <authorList>
            <consortium name="The Broad Institute Genomics Platform"/>
            <consortium name="The Broad Institute Genome Sequencing Center for Infectious Disease"/>
            <person name="Wu L."/>
            <person name="Ma J."/>
        </authorList>
    </citation>
    <scope>NUCLEOTIDE SEQUENCE [LARGE SCALE GENOMIC DNA]</scope>
    <source>
        <strain evidence="8">JCM 17919</strain>
    </source>
</reference>
<keyword evidence="8" id="KW-1185">Reference proteome</keyword>
<keyword evidence="3 5" id="KW-1133">Transmembrane helix</keyword>
<feature type="domain" description="RDD" evidence="6">
    <location>
        <begin position="15"/>
        <end position="104"/>
    </location>
</feature>
<evidence type="ECO:0000313" key="8">
    <source>
        <dbReference type="Proteomes" id="UP001501725"/>
    </source>
</evidence>
<dbReference type="InterPro" id="IPR010432">
    <property type="entry name" value="RDD"/>
</dbReference>
<evidence type="ECO:0000313" key="7">
    <source>
        <dbReference type="EMBL" id="GAA4333403.1"/>
    </source>
</evidence>
<proteinExistence type="predicted"/>
<evidence type="ECO:0000256" key="5">
    <source>
        <dbReference type="SAM" id="Phobius"/>
    </source>
</evidence>
<evidence type="ECO:0000256" key="3">
    <source>
        <dbReference type="ARBA" id="ARBA00022989"/>
    </source>
</evidence>
<feature type="transmembrane region" description="Helical" evidence="5">
    <location>
        <begin position="21"/>
        <end position="43"/>
    </location>
</feature>
<sequence length="127" mass="14403">MDILDDFMESDRKPAPLGRRLLMRLVDLLLPLAALWAVSVYRWPRPLYEALGGGNALLCAFASLLGFRLLFLLAAGATPGMWVTRLELLSGEERPLHLGERFLAAFFVFYRGADYYLRKSSSRKRPV</sequence>
<protein>
    <recommendedName>
        <fullName evidence="6">RDD domain-containing protein</fullName>
    </recommendedName>
</protein>
<organism evidence="7 8">
    <name type="scientific">Flaviaesturariibacter amylovorans</name>
    <dbReference type="NCBI Taxonomy" id="1084520"/>
    <lineage>
        <taxon>Bacteria</taxon>
        <taxon>Pseudomonadati</taxon>
        <taxon>Bacteroidota</taxon>
        <taxon>Chitinophagia</taxon>
        <taxon>Chitinophagales</taxon>
        <taxon>Chitinophagaceae</taxon>
        <taxon>Flaviaestuariibacter</taxon>
    </lineage>
</organism>
<dbReference type="Proteomes" id="UP001501725">
    <property type="component" value="Unassembled WGS sequence"/>
</dbReference>
<keyword evidence="4 5" id="KW-0472">Membrane</keyword>